<dbReference type="CDD" id="cd06345">
    <property type="entry name" value="PBP1_ABC_ligand_binding-like"/>
    <property type="match status" value="1"/>
</dbReference>
<evidence type="ECO:0000256" key="1">
    <source>
        <dbReference type="ARBA" id="ARBA00022729"/>
    </source>
</evidence>
<dbReference type="PANTHER" id="PTHR30483:SF6">
    <property type="entry name" value="PERIPLASMIC BINDING PROTEIN OF ABC TRANSPORTER FOR NATURAL AMINO ACIDS"/>
    <property type="match status" value="1"/>
</dbReference>
<gene>
    <name evidence="4" type="ordered locus">Htur_3307</name>
</gene>
<dbReference type="eggNOG" id="arCOG01020">
    <property type="taxonomic scope" value="Archaea"/>
</dbReference>
<dbReference type="InterPro" id="IPR028081">
    <property type="entry name" value="Leu-bd"/>
</dbReference>
<dbReference type="KEGG" id="htu:Htur_3307"/>
<feature type="domain" description="Leucine-binding protein" evidence="3">
    <location>
        <begin position="76"/>
        <end position="418"/>
    </location>
</feature>
<evidence type="ECO:0000259" key="3">
    <source>
        <dbReference type="Pfam" id="PF13458"/>
    </source>
</evidence>
<keyword evidence="4" id="KW-0675">Receptor</keyword>
<dbReference type="Pfam" id="PF13458">
    <property type="entry name" value="Peripla_BP_6"/>
    <property type="match status" value="1"/>
</dbReference>
<keyword evidence="1" id="KW-0732">Signal</keyword>
<dbReference type="InterPro" id="IPR028082">
    <property type="entry name" value="Peripla_BP_I"/>
</dbReference>
<feature type="compositionally biased region" description="Polar residues" evidence="2">
    <location>
        <begin position="14"/>
        <end position="34"/>
    </location>
</feature>
<dbReference type="STRING" id="543526.Htur_3307"/>
<evidence type="ECO:0000313" key="4">
    <source>
        <dbReference type="EMBL" id="ADB62171.1"/>
    </source>
</evidence>
<name>D2RPL9_HALTV</name>
<proteinExistence type="predicted"/>
<organism evidence="4 5">
    <name type="scientific">Haloterrigena turkmenica (strain ATCC 51198 / DSM 5511 / JCM 9101 / NCIMB 13204 / VKM B-1734 / 4k)</name>
    <name type="common">Halococcus turkmenicus</name>
    <dbReference type="NCBI Taxonomy" id="543526"/>
    <lineage>
        <taxon>Archaea</taxon>
        <taxon>Methanobacteriati</taxon>
        <taxon>Methanobacteriota</taxon>
        <taxon>Stenosarchaea group</taxon>
        <taxon>Halobacteria</taxon>
        <taxon>Halobacteriales</taxon>
        <taxon>Natrialbaceae</taxon>
        <taxon>Haloterrigena</taxon>
    </lineage>
</organism>
<dbReference type="AlphaFoldDB" id="D2RPL9"/>
<sequence length="461" mass="50646">MLFSANVKKRRSKQLFNMNDNTPRNGDGNTSAGATQRRDLDRRHVLKTTAGGVVGLSLAGCIETVGSVVGSADIDPVTIGVLAPDPDSNSTGQSIVEGAEIARDQLNDDDGIDGRAVELAIGDTNGSPLEARRQYQRLVLEEGADVTIGVATSEVLIHLMDDIAEQEIPHLTVGSATTAASRMVSDQYEEYKYHFRVGPINDVNLAETQIDFLDEMGPELDWGSVAILVEDYDWTERLWEVYQNRLGDTAVDVAMQKRYAPATDDFSDIYDEVERTGADAAIIAAAHTGTRAVMDWGPAERPFAFSGIHVPMQLSSYYGMVDGACRYATGYAFATPTTETTEKTLPFVDEYQRRNDGSAPVYTGYISFDAVKLFAKAVEEAETSDSDELVSELEDISVTGTTGTIEFHDSSHEHAHDVIYGEDNVHPLFFQWQENDDGTGVQQTIWPEEHKTADYAEPDWF</sequence>
<dbReference type="SUPFAM" id="SSF53822">
    <property type="entry name" value="Periplasmic binding protein-like I"/>
    <property type="match status" value="1"/>
</dbReference>
<protein>
    <submittedName>
        <fullName evidence="4">Extracellular ligand-binding receptor</fullName>
    </submittedName>
</protein>
<reference evidence="4 5" key="1">
    <citation type="journal article" date="2010" name="Stand. Genomic Sci.">
        <title>Complete genome sequence of Haloterrigena turkmenica type strain (4k).</title>
        <authorList>
            <person name="Saunders E."/>
            <person name="Tindall B.J."/>
            <person name="Fahnrich R."/>
            <person name="Lapidus A."/>
            <person name="Copeland A."/>
            <person name="Del Rio T.G."/>
            <person name="Lucas S."/>
            <person name="Chen F."/>
            <person name="Tice H."/>
            <person name="Cheng J.F."/>
            <person name="Han C."/>
            <person name="Detter J.C."/>
            <person name="Bruce D."/>
            <person name="Goodwin L."/>
            <person name="Chain P."/>
            <person name="Pitluck S."/>
            <person name="Pati A."/>
            <person name="Ivanova N."/>
            <person name="Mavromatis K."/>
            <person name="Chen A."/>
            <person name="Palaniappan K."/>
            <person name="Land M."/>
            <person name="Hauser L."/>
            <person name="Chang Y.J."/>
            <person name="Jeffries C.D."/>
            <person name="Brettin T."/>
            <person name="Rohde M."/>
            <person name="Goker M."/>
            <person name="Bristow J."/>
            <person name="Eisen J.A."/>
            <person name="Markowitz V."/>
            <person name="Hugenholtz P."/>
            <person name="Klenk H.P."/>
            <person name="Kyrpides N.C."/>
        </authorList>
    </citation>
    <scope>NUCLEOTIDE SEQUENCE [LARGE SCALE GENOMIC DNA]</scope>
    <source>
        <strain evidence="5">ATCC 51198 / DSM 5511 / JCM 9101 / NCIMB 13204 / VKM B-1734 / 4k</strain>
    </source>
</reference>
<dbReference type="Proteomes" id="UP000001903">
    <property type="component" value="Chromosome"/>
</dbReference>
<dbReference type="Gene3D" id="3.40.50.2300">
    <property type="match status" value="3"/>
</dbReference>
<dbReference type="HOGENOM" id="CLU_027128_4_2_2"/>
<accession>D2RPL9</accession>
<dbReference type="PANTHER" id="PTHR30483">
    <property type="entry name" value="LEUCINE-SPECIFIC-BINDING PROTEIN"/>
    <property type="match status" value="1"/>
</dbReference>
<feature type="region of interest" description="Disordered" evidence="2">
    <location>
        <begin position="1"/>
        <end position="39"/>
    </location>
</feature>
<dbReference type="EMBL" id="CP001860">
    <property type="protein sequence ID" value="ADB62171.1"/>
    <property type="molecule type" value="Genomic_DNA"/>
</dbReference>
<evidence type="ECO:0000313" key="5">
    <source>
        <dbReference type="Proteomes" id="UP000001903"/>
    </source>
</evidence>
<dbReference type="InterPro" id="IPR051010">
    <property type="entry name" value="BCAA_transport"/>
</dbReference>
<evidence type="ECO:0000256" key="2">
    <source>
        <dbReference type="SAM" id="MobiDB-lite"/>
    </source>
</evidence>
<keyword evidence="5" id="KW-1185">Reference proteome</keyword>